<dbReference type="InterPro" id="IPR002156">
    <property type="entry name" value="RNaseH_domain"/>
</dbReference>
<dbReference type="InterPro" id="IPR012337">
    <property type="entry name" value="RNaseH-like_sf"/>
</dbReference>
<evidence type="ECO:0000313" key="2">
    <source>
        <dbReference type="EMBL" id="CAI0397149.1"/>
    </source>
</evidence>
<dbReference type="Proteomes" id="UP001154282">
    <property type="component" value="Unassembled WGS sequence"/>
</dbReference>
<comment type="caution">
    <text evidence="2">The sequence shown here is derived from an EMBL/GenBank/DDBJ whole genome shotgun (WGS) entry which is preliminary data.</text>
</comment>
<organism evidence="2 3">
    <name type="scientific">Linum tenue</name>
    <dbReference type="NCBI Taxonomy" id="586396"/>
    <lineage>
        <taxon>Eukaryota</taxon>
        <taxon>Viridiplantae</taxon>
        <taxon>Streptophyta</taxon>
        <taxon>Embryophyta</taxon>
        <taxon>Tracheophyta</taxon>
        <taxon>Spermatophyta</taxon>
        <taxon>Magnoliopsida</taxon>
        <taxon>eudicotyledons</taxon>
        <taxon>Gunneridae</taxon>
        <taxon>Pentapetalae</taxon>
        <taxon>rosids</taxon>
        <taxon>fabids</taxon>
        <taxon>Malpighiales</taxon>
        <taxon>Linaceae</taxon>
        <taxon>Linum</taxon>
    </lineage>
</organism>
<dbReference type="Pfam" id="PF13456">
    <property type="entry name" value="RVT_3"/>
    <property type="match status" value="1"/>
</dbReference>
<dbReference type="PANTHER" id="PTHR47723:SF13">
    <property type="entry name" value="PUTATIVE-RELATED"/>
    <property type="match status" value="1"/>
</dbReference>
<proteinExistence type="predicted"/>
<accession>A0AAV0IK96</accession>
<evidence type="ECO:0000259" key="1">
    <source>
        <dbReference type="Pfam" id="PF13456"/>
    </source>
</evidence>
<dbReference type="EMBL" id="CAMGYJ010000004">
    <property type="protein sequence ID" value="CAI0397149.1"/>
    <property type="molecule type" value="Genomic_DNA"/>
</dbReference>
<keyword evidence="3" id="KW-1185">Reference proteome</keyword>
<dbReference type="InterPro" id="IPR044730">
    <property type="entry name" value="RNase_H-like_dom_plant"/>
</dbReference>
<dbReference type="SUPFAM" id="SSF53098">
    <property type="entry name" value="Ribonuclease H-like"/>
    <property type="match status" value="1"/>
</dbReference>
<sequence length="72" mass="7926">MINTDGSVQQPSSKAAAGGLMRDHTGKCMNAFISNLGICTITRAEIKAAIQGLRTRFRKYSFTLTRLRHIIS</sequence>
<dbReference type="GO" id="GO:0004523">
    <property type="term" value="F:RNA-DNA hybrid ribonuclease activity"/>
    <property type="evidence" value="ECO:0007669"/>
    <property type="project" value="InterPro"/>
</dbReference>
<dbReference type="GO" id="GO:0003676">
    <property type="term" value="F:nucleic acid binding"/>
    <property type="evidence" value="ECO:0007669"/>
    <property type="project" value="InterPro"/>
</dbReference>
<feature type="domain" description="RNase H type-1" evidence="1">
    <location>
        <begin position="3"/>
        <end position="54"/>
    </location>
</feature>
<dbReference type="PANTHER" id="PTHR47723">
    <property type="entry name" value="OS05G0353850 PROTEIN"/>
    <property type="match status" value="1"/>
</dbReference>
<name>A0AAV0IK96_9ROSI</name>
<dbReference type="AlphaFoldDB" id="A0AAV0IK96"/>
<evidence type="ECO:0000313" key="3">
    <source>
        <dbReference type="Proteomes" id="UP001154282"/>
    </source>
</evidence>
<dbReference type="InterPro" id="IPR036397">
    <property type="entry name" value="RNaseH_sf"/>
</dbReference>
<dbReference type="InterPro" id="IPR053151">
    <property type="entry name" value="RNase_H-like"/>
</dbReference>
<dbReference type="CDD" id="cd06222">
    <property type="entry name" value="RNase_H_like"/>
    <property type="match status" value="1"/>
</dbReference>
<reference evidence="2" key="1">
    <citation type="submission" date="2022-08" db="EMBL/GenBank/DDBJ databases">
        <authorList>
            <person name="Gutierrez-Valencia J."/>
        </authorList>
    </citation>
    <scope>NUCLEOTIDE SEQUENCE</scope>
</reference>
<gene>
    <name evidence="2" type="ORF">LITE_LOCUS9436</name>
</gene>
<protein>
    <recommendedName>
        <fullName evidence="1">RNase H type-1 domain-containing protein</fullName>
    </recommendedName>
</protein>
<dbReference type="Gene3D" id="3.30.420.10">
    <property type="entry name" value="Ribonuclease H-like superfamily/Ribonuclease H"/>
    <property type="match status" value="1"/>
</dbReference>